<dbReference type="InterPro" id="IPR039790">
    <property type="entry name" value="CHRD1"/>
</dbReference>
<dbReference type="EMBL" id="CAJJDM010000109">
    <property type="protein sequence ID" value="CAD8098275.1"/>
    <property type="molecule type" value="Genomic_DNA"/>
</dbReference>
<evidence type="ECO:0000313" key="5">
    <source>
        <dbReference type="EMBL" id="CAD8098275.1"/>
    </source>
</evidence>
<evidence type="ECO:0000259" key="4">
    <source>
        <dbReference type="PROSITE" id="PS51401"/>
    </source>
</evidence>
<keyword evidence="3" id="KW-0862">Zinc</keyword>
<dbReference type="Pfam" id="PF04968">
    <property type="entry name" value="CHORD"/>
    <property type="match status" value="2"/>
</dbReference>
<sequence length="199" mass="23211">METKCKRNGCKKPYNENENNDQACKHHPGKPIFSDLKKGWTCCNKIVYDWDEFMKIEPCAIGKHTNIDVTEGGEFYQSKTVQNAQKGIDNFVDNTPQPVRKIDDYNKEEAEKKKLLEQQQAKVQKQIFVTPTGKYKCTNKGCLKEYDPNENNECLYHPGEPCFHDLKKFWTCCRVEKYDWDEFMKIPTCAKGSHTPKLI</sequence>
<gene>
    <name evidence="5" type="ORF">PPRIM_AZ9-3.1.T1060144</name>
</gene>
<evidence type="ECO:0000256" key="1">
    <source>
        <dbReference type="ARBA" id="ARBA00022723"/>
    </source>
</evidence>
<keyword evidence="6" id="KW-1185">Reference proteome</keyword>
<dbReference type="PANTHER" id="PTHR46983:SF3">
    <property type="entry name" value="CHPADIPLOID STATE MAINTENANCE PROTEIN CHPA"/>
    <property type="match status" value="1"/>
</dbReference>
<evidence type="ECO:0000256" key="3">
    <source>
        <dbReference type="ARBA" id="ARBA00022833"/>
    </source>
</evidence>
<keyword evidence="2" id="KW-0677">Repeat</keyword>
<dbReference type="AlphaFoldDB" id="A0A8S1P5U9"/>
<feature type="domain" description="CHORD" evidence="4">
    <location>
        <begin position="5"/>
        <end position="64"/>
    </location>
</feature>
<feature type="domain" description="CHORD" evidence="4">
    <location>
        <begin position="137"/>
        <end position="194"/>
    </location>
</feature>
<organism evidence="5 6">
    <name type="scientific">Paramecium primaurelia</name>
    <dbReference type="NCBI Taxonomy" id="5886"/>
    <lineage>
        <taxon>Eukaryota</taxon>
        <taxon>Sar</taxon>
        <taxon>Alveolata</taxon>
        <taxon>Ciliophora</taxon>
        <taxon>Intramacronucleata</taxon>
        <taxon>Oligohymenophorea</taxon>
        <taxon>Peniculida</taxon>
        <taxon>Parameciidae</taxon>
        <taxon>Paramecium</taxon>
    </lineage>
</organism>
<dbReference type="InterPro" id="IPR007051">
    <property type="entry name" value="CHORD_dom"/>
</dbReference>
<protein>
    <recommendedName>
        <fullName evidence="4">CHORD domain-containing protein</fullName>
    </recommendedName>
</protein>
<dbReference type="Proteomes" id="UP000688137">
    <property type="component" value="Unassembled WGS sequence"/>
</dbReference>
<evidence type="ECO:0000313" key="6">
    <source>
        <dbReference type="Proteomes" id="UP000688137"/>
    </source>
</evidence>
<reference evidence="5" key="1">
    <citation type="submission" date="2021-01" db="EMBL/GenBank/DDBJ databases">
        <authorList>
            <consortium name="Genoscope - CEA"/>
            <person name="William W."/>
        </authorList>
    </citation>
    <scope>NUCLEOTIDE SEQUENCE</scope>
</reference>
<accession>A0A8S1P5U9</accession>
<dbReference type="GO" id="GO:0046872">
    <property type="term" value="F:metal ion binding"/>
    <property type="evidence" value="ECO:0007669"/>
    <property type="project" value="UniProtKB-KW"/>
</dbReference>
<proteinExistence type="predicted"/>
<comment type="caution">
    <text evidence="5">The sequence shown here is derived from an EMBL/GenBank/DDBJ whole genome shotgun (WGS) entry which is preliminary data.</text>
</comment>
<dbReference type="OMA" id="PEGSCTY"/>
<dbReference type="PROSITE" id="PS51401">
    <property type="entry name" value="CHORD"/>
    <property type="match status" value="2"/>
</dbReference>
<evidence type="ECO:0000256" key="2">
    <source>
        <dbReference type="ARBA" id="ARBA00022737"/>
    </source>
</evidence>
<keyword evidence="1" id="KW-0479">Metal-binding</keyword>
<dbReference type="PANTHER" id="PTHR46983">
    <property type="entry name" value="CYSTEINE AND HISTIDINE-RICH DOMAIN-CONTAINING PROTEIN 1"/>
    <property type="match status" value="1"/>
</dbReference>
<name>A0A8S1P5U9_PARPR</name>